<proteinExistence type="predicted"/>
<dbReference type="AlphaFoldDB" id="A0ABD1ZKT8"/>
<gene>
    <name evidence="1" type="ORF">R1flu_020186</name>
</gene>
<evidence type="ECO:0000313" key="2">
    <source>
        <dbReference type="Proteomes" id="UP001605036"/>
    </source>
</evidence>
<protein>
    <submittedName>
        <fullName evidence="1">Uncharacterized protein</fullName>
    </submittedName>
</protein>
<sequence length="118" mass="13215">MSRSPTEKAGIFSRNLRYPSFLLGMMDQTSKFGDEQKALVKSFHPPSSIGGRVNVPKAAARQWWCLPEKYGVFTCIAGGLHAAASMKCAYAELLKLWCYNRSSTPQLTYTFQVRVEDS</sequence>
<organism evidence="1 2">
    <name type="scientific">Riccia fluitans</name>
    <dbReference type="NCBI Taxonomy" id="41844"/>
    <lineage>
        <taxon>Eukaryota</taxon>
        <taxon>Viridiplantae</taxon>
        <taxon>Streptophyta</taxon>
        <taxon>Embryophyta</taxon>
        <taxon>Marchantiophyta</taxon>
        <taxon>Marchantiopsida</taxon>
        <taxon>Marchantiidae</taxon>
        <taxon>Marchantiales</taxon>
        <taxon>Ricciaceae</taxon>
        <taxon>Riccia</taxon>
    </lineage>
</organism>
<evidence type="ECO:0000313" key="1">
    <source>
        <dbReference type="EMBL" id="KAL2652058.1"/>
    </source>
</evidence>
<name>A0ABD1ZKT8_9MARC</name>
<dbReference type="EMBL" id="JBHFFA010000001">
    <property type="protein sequence ID" value="KAL2652058.1"/>
    <property type="molecule type" value="Genomic_DNA"/>
</dbReference>
<accession>A0ABD1ZKT8</accession>
<reference evidence="1 2" key="1">
    <citation type="submission" date="2024-09" db="EMBL/GenBank/DDBJ databases">
        <title>Chromosome-scale assembly of Riccia fluitans.</title>
        <authorList>
            <person name="Paukszto L."/>
            <person name="Sawicki J."/>
            <person name="Karawczyk K."/>
            <person name="Piernik-Szablinska J."/>
            <person name="Szczecinska M."/>
            <person name="Mazdziarz M."/>
        </authorList>
    </citation>
    <scope>NUCLEOTIDE SEQUENCE [LARGE SCALE GENOMIC DNA]</scope>
    <source>
        <strain evidence="1">Rf_01</strain>
        <tissue evidence="1">Aerial parts of the thallus</tissue>
    </source>
</reference>
<dbReference type="Proteomes" id="UP001605036">
    <property type="component" value="Unassembled WGS sequence"/>
</dbReference>
<comment type="caution">
    <text evidence="1">The sequence shown here is derived from an EMBL/GenBank/DDBJ whole genome shotgun (WGS) entry which is preliminary data.</text>
</comment>
<keyword evidence="2" id="KW-1185">Reference proteome</keyword>